<evidence type="ECO:0000313" key="3">
    <source>
        <dbReference type="Proteomes" id="UP000824540"/>
    </source>
</evidence>
<evidence type="ECO:0000256" key="1">
    <source>
        <dbReference type="SAM" id="MobiDB-lite"/>
    </source>
</evidence>
<reference evidence="2" key="1">
    <citation type="thesis" date="2021" institute="BYU ScholarsArchive" country="Provo, UT, USA">
        <title>Applications of and Algorithms for Genome Assembly and Genomic Analyses with an Emphasis on Marine Teleosts.</title>
        <authorList>
            <person name="Pickett B.D."/>
        </authorList>
    </citation>
    <scope>NUCLEOTIDE SEQUENCE</scope>
    <source>
        <strain evidence="2">HI-2016</strain>
    </source>
</reference>
<accession>A0A8T2NLC2</accession>
<gene>
    <name evidence="2" type="ORF">JZ751_019086</name>
</gene>
<proteinExistence type="predicted"/>
<organism evidence="2 3">
    <name type="scientific">Albula glossodonta</name>
    <name type="common">roundjaw bonefish</name>
    <dbReference type="NCBI Taxonomy" id="121402"/>
    <lineage>
        <taxon>Eukaryota</taxon>
        <taxon>Metazoa</taxon>
        <taxon>Chordata</taxon>
        <taxon>Craniata</taxon>
        <taxon>Vertebrata</taxon>
        <taxon>Euteleostomi</taxon>
        <taxon>Actinopterygii</taxon>
        <taxon>Neopterygii</taxon>
        <taxon>Teleostei</taxon>
        <taxon>Albuliformes</taxon>
        <taxon>Albulidae</taxon>
        <taxon>Albula</taxon>
    </lineage>
</organism>
<comment type="caution">
    <text evidence="2">The sequence shown here is derived from an EMBL/GenBank/DDBJ whole genome shotgun (WGS) entry which is preliminary data.</text>
</comment>
<feature type="compositionally biased region" description="Basic residues" evidence="1">
    <location>
        <begin position="99"/>
        <end position="108"/>
    </location>
</feature>
<name>A0A8T2NLC2_9TELE</name>
<keyword evidence="3" id="KW-1185">Reference proteome</keyword>
<dbReference type="EMBL" id="JAFBMS010000034">
    <property type="protein sequence ID" value="KAG9341573.1"/>
    <property type="molecule type" value="Genomic_DNA"/>
</dbReference>
<evidence type="ECO:0000313" key="2">
    <source>
        <dbReference type="EMBL" id="KAG9341573.1"/>
    </source>
</evidence>
<sequence>MRAECVTVSRHLHTACMNLEVSLPQHSAPSGQEVSALEKQLRDKLREAMQLQGCWDKEKVELNSRISELMDVVEQLRGQNSEKEEGLAALKTSLDRMVRPGRGRRGGGRGRLSLDLNA</sequence>
<feature type="region of interest" description="Disordered" evidence="1">
    <location>
        <begin position="98"/>
        <end position="118"/>
    </location>
</feature>
<dbReference type="AlphaFoldDB" id="A0A8T2NLC2"/>
<protein>
    <submittedName>
        <fullName evidence="2">Uncharacterized protein</fullName>
    </submittedName>
</protein>
<dbReference type="Proteomes" id="UP000824540">
    <property type="component" value="Unassembled WGS sequence"/>
</dbReference>
<dbReference type="OrthoDB" id="3549872at2759"/>